<organism evidence="2 3">
    <name type="scientific">Glutamicibacter arilaitensis (strain DSM 16368 / CIP 108037 / IAM 15318 / JCM 13566 / NCIMB 14258 / Re117)</name>
    <name type="common">Arthrobacter arilaitensis</name>
    <dbReference type="NCBI Taxonomy" id="861360"/>
    <lineage>
        <taxon>Bacteria</taxon>
        <taxon>Bacillati</taxon>
        <taxon>Actinomycetota</taxon>
        <taxon>Actinomycetes</taxon>
        <taxon>Micrococcales</taxon>
        <taxon>Micrococcaceae</taxon>
        <taxon>Glutamicibacter</taxon>
    </lineage>
</organism>
<reference evidence="3" key="1">
    <citation type="journal article" date="2010" name="PLoS ONE">
        <title>The Arthrobacter arilaitensis Re117 genome sequence reveals its genetic adaptation to the surface of cheese.</title>
        <authorList>
            <person name="Monnet C."/>
            <person name="Loux V."/>
            <person name="Gibrat J.F."/>
            <person name="Spinnler E."/>
            <person name="Barbe V."/>
            <person name="Vacherie B."/>
            <person name="Gavory F."/>
            <person name="Gourbeyre E."/>
            <person name="Siguier P."/>
            <person name="Chandler M."/>
            <person name="Elleuch R."/>
            <person name="Irlinger F."/>
            <person name="Vallaeys T."/>
        </authorList>
    </citation>
    <scope>NUCLEOTIDE SEQUENCE</scope>
    <source>
        <strain evidence="3">DSM 16368 / CIP 108037 / IAM 15318 / JCM 13566 / Re117</strain>
    </source>
</reference>
<proteinExistence type="predicted"/>
<dbReference type="EMBL" id="FQ311875">
    <property type="protein sequence ID" value="CBT75100.1"/>
    <property type="molecule type" value="Genomic_DNA"/>
</dbReference>
<keyword evidence="1" id="KW-0472">Membrane</keyword>
<keyword evidence="1" id="KW-1133">Transmembrane helix</keyword>
<reference evidence="3" key="2">
    <citation type="submission" date="2010-07" db="EMBL/GenBank/DDBJ databases">
        <title>Complete genome sequence of Arthrobacter arilaitensis (strain DSM 16368 / CIP 108037 / JCM 13566 / Re117).</title>
        <authorList>
            <person name="Genoscope."/>
        </authorList>
    </citation>
    <scope>NUCLEOTIDE SEQUENCE [LARGE SCALE GENOMIC DNA]</scope>
    <source>
        <strain evidence="3">DSM 16368 / CIP 108037 / IAM 15318 / JCM 13566 / Re117</strain>
    </source>
</reference>
<accession>A0ABP1U188</accession>
<feature type="transmembrane region" description="Helical" evidence="1">
    <location>
        <begin position="58"/>
        <end position="78"/>
    </location>
</feature>
<evidence type="ECO:0000256" key="1">
    <source>
        <dbReference type="SAM" id="Phobius"/>
    </source>
</evidence>
<protein>
    <submittedName>
        <fullName evidence="2">Hypothetical membrane protein</fullName>
    </submittedName>
</protein>
<name>A0ABP1U188_GLUAR</name>
<dbReference type="Proteomes" id="UP000006878">
    <property type="component" value="Chromosome"/>
</dbReference>
<gene>
    <name evidence="2" type="ordered locus">AARI_08780</name>
</gene>
<keyword evidence="1" id="KW-0812">Transmembrane</keyword>
<feature type="transmembrane region" description="Helical" evidence="1">
    <location>
        <begin position="31"/>
        <end position="52"/>
    </location>
</feature>
<keyword evidence="3" id="KW-1185">Reference proteome</keyword>
<evidence type="ECO:0000313" key="3">
    <source>
        <dbReference type="Proteomes" id="UP000006878"/>
    </source>
</evidence>
<sequence length="95" mass="10406">MGRMLTWLGLGNRQNNESLPLWHGVDEKTKWGSLLVCMGIAFVAFLITNWLLEGTSSAPTYLALLISAGTLLISTLIAERSLTRVTPDEKSNEGD</sequence>
<evidence type="ECO:0000313" key="2">
    <source>
        <dbReference type="EMBL" id="CBT75100.1"/>
    </source>
</evidence>